<sequence>MSPTGSASWWPWKSSKLDLMERHLDDMKKHMEEVKANKDKLIADKDKLIADKDKLIADKDKLIADKDAQLEELRADKDAQLKELKADKDAQIEDLRADKERLYDELQLQKMETLRELSRVKVVANNRALIQIAVARYSSKSSFTQGLEKFVNEHLLTDTKILSEYGREVCKKLRDFGFPGKEESVAKELADLMSARIK</sequence>
<reference evidence="4" key="2">
    <citation type="submission" date="2012-11" db="EMBL/GenBank/DDBJ databases">
        <authorList>
            <person name="Kuo A."/>
            <person name="Curtis B.A."/>
            <person name="Tanifuji G."/>
            <person name="Burki F."/>
            <person name="Gruber A."/>
            <person name="Irimia M."/>
            <person name="Maruyama S."/>
            <person name="Arias M.C."/>
            <person name="Ball S.G."/>
            <person name="Gile G.H."/>
            <person name="Hirakawa Y."/>
            <person name="Hopkins J.F."/>
            <person name="Rensing S.A."/>
            <person name="Schmutz J."/>
            <person name="Symeonidi A."/>
            <person name="Elias M."/>
            <person name="Eveleigh R.J."/>
            <person name="Herman E.K."/>
            <person name="Klute M.J."/>
            <person name="Nakayama T."/>
            <person name="Obornik M."/>
            <person name="Reyes-Prieto A."/>
            <person name="Armbrust E.V."/>
            <person name="Aves S.J."/>
            <person name="Beiko R.G."/>
            <person name="Coutinho P."/>
            <person name="Dacks J.B."/>
            <person name="Durnford D.G."/>
            <person name="Fast N.M."/>
            <person name="Green B.R."/>
            <person name="Grisdale C."/>
            <person name="Hempe F."/>
            <person name="Henrissat B."/>
            <person name="Hoppner M.P."/>
            <person name="Ishida K.-I."/>
            <person name="Kim E."/>
            <person name="Koreny L."/>
            <person name="Kroth P.G."/>
            <person name="Liu Y."/>
            <person name="Malik S.-B."/>
            <person name="Maier U.G."/>
            <person name="McRose D."/>
            <person name="Mock T."/>
            <person name="Neilson J.A."/>
            <person name="Onodera N.T."/>
            <person name="Poole A.M."/>
            <person name="Pritham E.J."/>
            <person name="Richards T.A."/>
            <person name="Rocap G."/>
            <person name="Roy S.W."/>
            <person name="Sarai C."/>
            <person name="Schaack S."/>
            <person name="Shirato S."/>
            <person name="Slamovits C.H."/>
            <person name="Spencer D.F."/>
            <person name="Suzuki S."/>
            <person name="Worden A.Z."/>
            <person name="Zauner S."/>
            <person name="Barry K."/>
            <person name="Bell C."/>
            <person name="Bharti A.K."/>
            <person name="Crow J.A."/>
            <person name="Grimwood J."/>
            <person name="Kramer R."/>
            <person name="Lindquist E."/>
            <person name="Lucas S."/>
            <person name="Salamov A."/>
            <person name="McFadden G.I."/>
            <person name="Lane C.E."/>
            <person name="Keeling P.J."/>
            <person name="Gray M.W."/>
            <person name="Grigoriev I.V."/>
            <person name="Archibald J.M."/>
        </authorList>
    </citation>
    <scope>NUCLEOTIDE SEQUENCE</scope>
    <source>
        <strain evidence="4">CCMP2712</strain>
    </source>
</reference>
<dbReference type="PaxDb" id="55529-EKX44368"/>
<dbReference type="RefSeq" id="XP_005831348.1">
    <property type="nucleotide sequence ID" value="XM_005831291.1"/>
</dbReference>
<dbReference type="GeneID" id="17300952"/>
<keyword evidence="4" id="KW-1185">Reference proteome</keyword>
<evidence type="ECO:0000313" key="3">
    <source>
        <dbReference type="EnsemblProtists" id="EKX44368"/>
    </source>
</evidence>
<protein>
    <submittedName>
        <fullName evidence="2 3">Uncharacterized protein</fullName>
    </submittedName>
</protein>
<feature type="coiled-coil region" evidence="1">
    <location>
        <begin position="17"/>
        <end position="116"/>
    </location>
</feature>
<evidence type="ECO:0000313" key="4">
    <source>
        <dbReference type="Proteomes" id="UP000011087"/>
    </source>
</evidence>
<dbReference type="Proteomes" id="UP000011087">
    <property type="component" value="Unassembled WGS sequence"/>
</dbReference>
<evidence type="ECO:0000256" key="1">
    <source>
        <dbReference type="SAM" id="Coils"/>
    </source>
</evidence>
<keyword evidence="1" id="KW-0175">Coiled coil</keyword>
<dbReference type="AlphaFoldDB" id="L1J757"/>
<evidence type="ECO:0000313" key="2">
    <source>
        <dbReference type="EMBL" id="EKX44368.1"/>
    </source>
</evidence>
<proteinExistence type="predicted"/>
<reference evidence="2 4" key="1">
    <citation type="journal article" date="2012" name="Nature">
        <title>Algal genomes reveal evolutionary mosaicism and the fate of nucleomorphs.</title>
        <authorList>
            <consortium name="DOE Joint Genome Institute"/>
            <person name="Curtis B.A."/>
            <person name="Tanifuji G."/>
            <person name="Burki F."/>
            <person name="Gruber A."/>
            <person name="Irimia M."/>
            <person name="Maruyama S."/>
            <person name="Arias M.C."/>
            <person name="Ball S.G."/>
            <person name="Gile G.H."/>
            <person name="Hirakawa Y."/>
            <person name="Hopkins J.F."/>
            <person name="Kuo A."/>
            <person name="Rensing S.A."/>
            <person name="Schmutz J."/>
            <person name="Symeonidi A."/>
            <person name="Elias M."/>
            <person name="Eveleigh R.J."/>
            <person name="Herman E.K."/>
            <person name="Klute M.J."/>
            <person name="Nakayama T."/>
            <person name="Obornik M."/>
            <person name="Reyes-Prieto A."/>
            <person name="Armbrust E.V."/>
            <person name="Aves S.J."/>
            <person name="Beiko R.G."/>
            <person name="Coutinho P."/>
            <person name="Dacks J.B."/>
            <person name="Durnford D.G."/>
            <person name="Fast N.M."/>
            <person name="Green B.R."/>
            <person name="Grisdale C.J."/>
            <person name="Hempel F."/>
            <person name="Henrissat B."/>
            <person name="Hoppner M.P."/>
            <person name="Ishida K."/>
            <person name="Kim E."/>
            <person name="Koreny L."/>
            <person name="Kroth P.G."/>
            <person name="Liu Y."/>
            <person name="Malik S.B."/>
            <person name="Maier U.G."/>
            <person name="McRose D."/>
            <person name="Mock T."/>
            <person name="Neilson J.A."/>
            <person name="Onodera N.T."/>
            <person name="Poole A.M."/>
            <person name="Pritham E.J."/>
            <person name="Richards T.A."/>
            <person name="Rocap G."/>
            <person name="Roy S.W."/>
            <person name="Sarai C."/>
            <person name="Schaack S."/>
            <person name="Shirato S."/>
            <person name="Slamovits C.H."/>
            <person name="Spencer D.F."/>
            <person name="Suzuki S."/>
            <person name="Worden A.Z."/>
            <person name="Zauner S."/>
            <person name="Barry K."/>
            <person name="Bell C."/>
            <person name="Bharti A.K."/>
            <person name="Crow J.A."/>
            <person name="Grimwood J."/>
            <person name="Kramer R."/>
            <person name="Lindquist E."/>
            <person name="Lucas S."/>
            <person name="Salamov A."/>
            <person name="McFadden G.I."/>
            <person name="Lane C.E."/>
            <person name="Keeling P.J."/>
            <person name="Gray M.W."/>
            <person name="Grigoriev I.V."/>
            <person name="Archibald J.M."/>
        </authorList>
    </citation>
    <scope>NUCLEOTIDE SEQUENCE</scope>
    <source>
        <strain evidence="2 4">CCMP2712</strain>
    </source>
</reference>
<organism evidence="2">
    <name type="scientific">Guillardia theta (strain CCMP2712)</name>
    <name type="common">Cryptophyte</name>
    <dbReference type="NCBI Taxonomy" id="905079"/>
    <lineage>
        <taxon>Eukaryota</taxon>
        <taxon>Cryptophyceae</taxon>
        <taxon>Pyrenomonadales</taxon>
        <taxon>Geminigeraceae</taxon>
        <taxon>Guillardia</taxon>
    </lineage>
</organism>
<reference evidence="3" key="3">
    <citation type="submission" date="2015-06" db="UniProtKB">
        <authorList>
            <consortium name="EnsemblProtists"/>
        </authorList>
    </citation>
    <scope>IDENTIFICATION</scope>
</reference>
<gene>
    <name evidence="2" type="ORF">GUITHDRAFT_109818</name>
</gene>
<accession>L1J757</accession>
<dbReference type="EMBL" id="JH993005">
    <property type="protein sequence ID" value="EKX44368.1"/>
    <property type="molecule type" value="Genomic_DNA"/>
</dbReference>
<dbReference type="EnsemblProtists" id="EKX44368">
    <property type="protein sequence ID" value="EKX44368"/>
    <property type="gene ID" value="GUITHDRAFT_109818"/>
</dbReference>
<name>L1J757_GUITC</name>
<dbReference type="KEGG" id="gtt:GUITHDRAFT_109818"/>
<dbReference type="HOGENOM" id="CLU_082279_0_0_1"/>